<feature type="transmembrane region" description="Helical" evidence="8">
    <location>
        <begin position="459"/>
        <end position="477"/>
    </location>
</feature>
<keyword evidence="7 8" id="KW-0472">Membrane</keyword>
<name>A0A3Q7XAX3_CICAR</name>
<keyword evidence="6 8" id="KW-1133">Transmembrane helix</keyword>
<evidence type="ECO:0000256" key="1">
    <source>
        <dbReference type="ARBA" id="ARBA00004141"/>
    </source>
</evidence>
<dbReference type="Proteomes" id="UP000087171">
    <property type="component" value="Chromosome Ca5"/>
</dbReference>
<proteinExistence type="predicted"/>
<dbReference type="InterPro" id="IPR013525">
    <property type="entry name" value="ABC2_TM"/>
</dbReference>
<dbReference type="InterPro" id="IPR003593">
    <property type="entry name" value="AAA+_ATPase"/>
</dbReference>
<evidence type="ECO:0000256" key="4">
    <source>
        <dbReference type="ARBA" id="ARBA00022741"/>
    </source>
</evidence>
<dbReference type="FunFam" id="3.40.50.300:FF:001644">
    <property type="entry name" value="ABC transporter G family member 5"/>
    <property type="match status" value="1"/>
</dbReference>
<dbReference type="GeneID" id="101489758"/>
<dbReference type="InterPro" id="IPR003439">
    <property type="entry name" value="ABC_transporter-like_ATP-bd"/>
</dbReference>
<dbReference type="SMART" id="SM00382">
    <property type="entry name" value="AAA"/>
    <property type="match status" value="1"/>
</dbReference>
<evidence type="ECO:0000256" key="2">
    <source>
        <dbReference type="ARBA" id="ARBA00022448"/>
    </source>
</evidence>
<evidence type="ECO:0000313" key="11">
    <source>
        <dbReference type="RefSeq" id="XP_027190734.1"/>
    </source>
</evidence>
<dbReference type="GO" id="GO:0140359">
    <property type="term" value="F:ABC-type transporter activity"/>
    <property type="evidence" value="ECO:0007669"/>
    <property type="project" value="InterPro"/>
</dbReference>
<keyword evidence="10" id="KW-1185">Reference proteome</keyword>
<dbReference type="SUPFAM" id="SSF52540">
    <property type="entry name" value="P-loop containing nucleoside triphosphate hydrolases"/>
    <property type="match status" value="1"/>
</dbReference>
<evidence type="ECO:0000256" key="5">
    <source>
        <dbReference type="ARBA" id="ARBA00022840"/>
    </source>
</evidence>
<dbReference type="InterPro" id="IPR050352">
    <property type="entry name" value="ABCG_transporters"/>
</dbReference>
<dbReference type="InterPro" id="IPR027417">
    <property type="entry name" value="P-loop_NTPase"/>
</dbReference>
<dbReference type="AlphaFoldDB" id="A0A3Q7XAX3"/>
<dbReference type="InterPro" id="IPR017871">
    <property type="entry name" value="ABC_transporter-like_CS"/>
</dbReference>
<gene>
    <name evidence="11" type="primary">LOC101489758</name>
</gene>
<dbReference type="GO" id="GO:0016020">
    <property type="term" value="C:membrane"/>
    <property type="evidence" value="ECO:0007669"/>
    <property type="project" value="UniProtKB-SubCell"/>
</dbReference>
<dbReference type="Pfam" id="PF01061">
    <property type="entry name" value="ABC2_membrane"/>
    <property type="match status" value="1"/>
</dbReference>
<dbReference type="PANTHER" id="PTHR48041">
    <property type="entry name" value="ABC TRANSPORTER G FAMILY MEMBER 28"/>
    <property type="match status" value="1"/>
</dbReference>
<keyword evidence="2" id="KW-0813">Transport</keyword>
<evidence type="ECO:0000313" key="10">
    <source>
        <dbReference type="Proteomes" id="UP000087171"/>
    </source>
</evidence>
<dbReference type="RefSeq" id="XP_027190734.1">
    <property type="nucleotide sequence ID" value="XM_027334933.1"/>
</dbReference>
<feature type="domain" description="ABC transporter" evidence="9">
    <location>
        <begin position="33"/>
        <end position="275"/>
    </location>
</feature>
<dbReference type="GO" id="GO:0016887">
    <property type="term" value="F:ATP hydrolysis activity"/>
    <property type="evidence" value="ECO:0007669"/>
    <property type="project" value="InterPro"/>
</dbReference>
<evidence type="ECO:0000256" key="8">
    <source>
        <dbReference type="SAM" id="Phobius"/>
    </source>
</evidence>
<dbReference type="InterPro" id="IPR043926">
    <property type="entry name" value="ABCG_dom"/>
</dbReference>
<comment type="subcellular location">
    <subcellularLocation>
        <location evidence="1">Membrane</location>
        <topology evidence="1">Multi-pass membrane protein</topology>
    </subcellularLocation>
</comment>
<organism evidence="10 11">
    <name type="scientific">Cicer arietinum</name>
    <name type="common">Chickpea</name>
    <name type="synonym">Garbanzo</name>
    <dbReference type="NCBI Taxonomy" id="3827"/>
    <lineage>
        <taxon>Eukaryota</taxon>
        <taxon>Viridiplantae</taxon>
        <taxon>Streptophyta</taxon>
        <taxon>Embryophyta</taxon>
        <taxon>Tracheophyta</taxon>
        <taxon>Spermatophyta</taxon>
        <taxon>Magnoliopsida</taxon>
        <taxon>eudicotyledons</taxon>
        <taxon>Gunneridae</taxon>
        <taxon>Pentapetalae</taxon>
        <taxon>rosids</taxon>
        <taxon>fabids</taxon>
        <taxon>Fabales</taxon>
        <taxon>Fabaceae</taxon>
        <taxon>Papilionoideae</taxon>
        <taxon>50 kb inversion clade</taxon>
        <taxon>NPAAA clade</taxon>
        <taxon>Hologalegina</taxon>
        <taxon>IRL clade</taxon>
        <taxon>Cicereae</taxon>
        <taxon>Cicer</taxon>
    </lineage>
</organism>
<feature type="transmembrane region" description="Helical" evidence="8">
    <location>
        <begin position="329"/>
        <end position="354"/>
    </location>
</feature>
<protein>
    <submittedName>
        <fullName evidence="11">ABC transporter G family member 5 isoform X2</fullName>
    </submittedName>
</protein>
<dbReference type="Pfam" id="PF00005">
    <property type="entry name" value="ABC_tran"/>
    <property type="match status" value="1"/>
</dbReference>
<evidence type="ECO:0000256" key="3">
    <source>
        <dbReference type="ARBA" id="ARBA00022692"/>
    </source>
</evidence>
<sequence>MKKQWCEIEAIGINYKIQTHTKNQPFKIFTKPSKPEDESEAEQRLGDGVKHVLKEVNCIAKPCEILAIVGPSGAGKSSLLEILAGRVSPQSEGYILVNNEHVDKAKFKKISGYVTQKDTLFPLLTVEETMMFSAKLRLNLPQQQLCSKVKSLIQELGLSHVATTRVGDEKVRGISGGERRRVSIGVEVIHDPKVLILDEATSGLDSTSALQIIDMLKVMAESKGRTIILSIHQPGFRIVKLFNSILLLANGSVLHHGSVDLLSVNLRLMGLELPLHVNVVEFAIESIETIQQQQKNQQGQVEAPKRLLLGTMMTVKKGDDQGESRSVPLYWLIGLNTNFTAFLHFLLLIWLILYTANSVVVCFSALVPNFIVGNSLIAGVIGSSFLFSGYFISKNETPNYWIFMHYLSLFKYPFEGFLINEFSNSKKCLEYMFGACVMRGEDLLKEEGYGGESSRWKNVGVMVCFIFVYRFISYVILRYRCSQSVTF</sequence>
<evidence type="ECO:0000259" key="9">
    <source>
        <dbReference type="PROSITE" id="PS50893"/>
    </source>
</evidence>
<dbReference type="PANTHER" id="PTHR48041:SF79">
    <property type="entry name" value="ABC TRANSPORTER G FAMILY MEMBER 5"/>
    <property type="match status" value="1"/>
</dbReference>
<evidence type="ECO:0000256" key="6">
    <source>
        <dbReference type="ARBA" id="ARBA00022989"/>
    </source>
</evidence>
<dbReference type="GO" id="GO:0005524">
    <property type="term" value="F:ATP binding"/>
    <property type="evidence" value="ECO:0007669"/>
    <property type="project" value="UniProtKB-KW"/>
</dbReference>
<accession>A0A3Q7XAX3</accession>
<dbReference type="PROSITE" id="PS00211">
    <property type="entry name" value="ABC_TRANSPORTER_1"/>
    <property type="match status" value="1"/>
</dbReference>
<keyword evidence="5" id="KW-0067">ATP-binding</keyword>
<dbReference type="PROSITE" id="PS50893">
    <property type="entry name" value="ABC_TRANSPORTER_2"/>
    <property type="match status" value="1"/>
</dbReference>
<reference evidence="11" key="2">
    <citation type="submission" date="2025-08" db="UniProtKB">
        <authorList>
            <consortium name="RefSeq"/>
        </authorList>
    </citation>
    <scope>IDENTIFICATION</scope>
    <source>
        <tissue evidence="11">Etiolated seedlings</tissue>
    </source>
</reference>
<keyword evidence="3 8" id="KW-0812">Transmembrane</keyword>
<reference evidence="10" key="1">
    <citation type="journal article" date="2013" name="Nat. Biotechnol.">
        <title>Draft genome sequence of chickpea (Cicer arietinum) provides a resource for trait improvement.</title>
        <authorList>
            <person name="Varshney R.K."/>
            <person name="Song C."/>
            <person name="Saxena R.K."/>
            <person name="Azam S."/>
            <person name="Yu S."/>
            <person name="Sharpe A.G."/>
            <person name="Cannon S."/>
            <person name="Baek J."/>
            <person name="Rosen B.D."/>
            <person name="Tar'an B."/>
            <person name="Millan T."/>
            <person name="Zhang X."/>
            <person name="Ramsay L.D."/>
            <person name="Iwata A."/>
            <person name="Wang Y."/>
            <person name="Nelson W."/>
            <person name="Farmer A.D."/>
            <person name="Gaur P.M."/>
            <person name="Soderlund C."/>
            <person name="Penmetsa R.V."/>
            <person name="Xu C."/>
            <person name="Bharti A.K."/>
            <person name="He W."/>
            <person name="Winter P."/>
            <person name="Zhao S."/>
            <person name="Hane J.K."/>
            <person name="Carrasquilla-Garcia N."/>
            <person name="Condie J.A."/>
            <person name="Upadhyaya H.D."/>
            <person name="Luo M.C."/>
            <person name="Thudi M."/>
            <person name="Gowda C.L."/>
            <person name="Singh N.P."/>
            <person name="Lichtenzveig J."/>
            <person name="Gali K.K."/>
            <person name="Rubio J."/>
            <person name="Nadarajan N."/>
            <person name="Dolezel J."/>
            <person name="Bansal K.C."/>
            <person name="Xu X."/>
            <person name="Edwards D."/>
            <person name="Zhang G."/>
            <person name="Kahl G."/>
            <person name="Gil J."/>
            <person name="Singh K.B."/>
            <person name="Datta S.K."/>
            <person name="Jackson S.A."/>
            <person name="Wang J."/>
            <person name="Cook D.R."/>
        </authorList>
    </citation>
    <scope>NUCLEOTIDE SEQUENCE [LARGE SCALE GENOMIC DNA]</scope>
    <source>
        <strain evidence="10">cv. CDC Frontier</strain>
    </source>
</reference>
<dbReference type="Pfam" id="PF19055">
    <property type="entry name" value="ABC2_membrane_7"/>
    <property type="match status" value="1"/>
</dbReference>
<keyword evidence="4" id="KW-0547">Nucleotide-binding</keyword>
<dbReference type="Gene3D" id="3.40.50.300">
    <property type="entry name" value="P-loop containing nucleotide triphosphate hydrolases"/>
    <property type="match status" value="1"/>
</dbReference>
<evidence type="ECO:0000256" key="7">
    <source>
        <dbReference type="ARBA" id="ARBA00023136"/>
    </source>
</evidence>
<feature type="transmembrane region" description="Helical" evidence="8">
    <location>
        <begin position="366"/>
        <end position="392"/>
    </location>
</feature>